<dbReference type="InterPro" id="IPR011009">
    <property type="entry name" value="Kinase-like_dom_sf"/>
</dbReference>
<evidence type="ECO:0000313" key="13">
    <source>
        <dbReference type="EMBL" id="KAJ3125791.1"/>
    </source>
</evidence>
<evidence type="ECO:0000256" key="8">
    <source>
        <dbReference type="ARBA" id="ARBA00049299"/>
    </source>
</evidence>
<comment type="catalytic activity">
    <reaction evidence="7">
        <text>L-seryl-[protein] + ATP = O-phospho-L-seryl-[protein] + ADP + H(+)</text>
        <dbReference type="Rhea" id="RHEA:17989"/>
        <dbReference type="Rhea" id="RHEA-COMP:9863"/>
        <dbReference type="Rhea" id="RHEA-COMP:11604"/>
        <dbReference type="ChEBI" id="CHEBI:15378"/>
        <dbReference type="ChEBI" id="CHEBI:29999"/>
        <dbReference type="ChEBI" id="CHEBI:30616"/>
        <dbReference type="ChEBI" id="CHEBI:83421"/>
        <dbReference type="ChEBI" id="CHEBI:456216"/>
        <dbReference type="EC" id="2.7.12.2"/>
    </reaction>
</comment>
<accession>A0AAD5T559</accession>
<gene>
    <name evidence="13" type="primary">STE7_3</name>
    <name evidence="13" type="ORF">HK100_010592</name>
</gene>
<organism evidence="13 14">
    <name type="scientific">Physocladia obscura</name>
    <dbReference type="NCBI Taxonomy" id="109957"/>
    <lineage>
        <taxon>Eukaryota</taxon>
        <taxon>Fungi</taxon>
        <taxon>Fungi incertae sedis</taxon>
        <taxon>Chytridiomycota</taxon>
        <taxon>Chytridiomycota incertae sedis</taxon>
        <taxon>Chytridiomycetes</taxon>
        <taxon>Chytridiales</taxon>
        <taxon>Chytriomycetaceae</taxon>
        <taxon>Physocladia</taxon>
    </lineage>
</organism>
<comment type="similarity">
    <text evidence="5">Belongs to the protein kinase superfamily. STE Ser/Thr protein kinase family. MAP kinase kinase subfamily.</text>
</comment>
<dbReference type="AlphaFoldDB" id="A0AAD5T559"/>
<keyword evidence="1" id="KW-0808">Transferase</keyword>
<dbReference type="SUPFAM" id="SSF56112">
    <property type="entry name" value="Protein kinase-like (PK-like)"/>
    <property type="match status" value="1"/>
</dbReference>
<evidence type="ECO:0000256" key="5">
    <source>
        <dbReference type="ARBA" id="ARBA00038035"/>
    </source>
</evidence>
<name>A0AAD5T559_9FUNG</name>
<reference evidence="13" key="1">
    <citation type="submission" date="2020-05" db="EMBL/GenBank/DDBJ databases">
        <title>Phylogenomic resolution of chytrid fungi.</title>
        <authorList>
            <person name="Stajich J.E."/>
            <person name="Amses K."/>
            <person name="Simmons R."/>
            <person name="Seto K."/>
            <person name="Myers J."/>
            <person name="Bonds A."/>
            <person name="Quandt C.A."/>
            <person name="Barry K."/>
            <person name="Liu P."/>
            <person name="Grigoriev I."/>
            <person name="Longcore J.E."/>
            <person name="James T.Y."/>
        </authorList>
    </citation>
    <scope>NUCLEOTIDE SEQUENCE</scope>
    <source>
        <strain evidence="13">JEL0513</strain>
    </source>
</reference>
<dbReference type="GO" id="GO:0004708">
    <property type="term" value="F:MAP kinase kinase activity"/>
    <property type="evidence" value="ECO:0007669"/>
    <property type="project" value="UniProtKB-EC"/>
</dbReference>
<keyword evidence="14" id="KW-1185">Reference proteome</keyword>
<dbReference type="EMBL" id="JADGJH010000590">
    <property type="protein sequence ID" value="KAJ3125791.1"/>
    <property type="molecule type" value="Genomic_DNA"/>
</dbReference>
<dbReference type="PROSITE" id="PS00107">
    <property type="entry name" value="PROTEIN_KINASE_ATP"/>
    <property type="match status" value="1"/>
</dbReference>
<evidence type="ECO:0000256" key="9">
    <source>
        <dbReference type="ARBA" id="ARBA00051693"/>
    </source>
</evidence>
<dbReference type="InterPro" id="IPR000719">
    <property type="entry name" value="Prot_kinase_dom"/>
</dbReference>
<evidence type="ECO:0000256" key="3">
    <source>
        <dbReference type="ARBA" id="ARBA00022777"/>
    </source>
</evidence>
<evidence type="ECO:0000256" key="7">
    <source>
        <dbReference type="ARBA" id="ARBA00049014"/>
    </source>
</evidence>
<dbReference type="Proteomes" id="UP001211907">
    <property type="component" value="Unassembled WGS sequence"/>
</dbReference>
<evidence type="ECO:0000313" key="14">
    <source>
        <dbReference type="Proteomes" id="UP001211907"/>
    </source>
</evidence>
<keyword evidence="4 10" id="KW-0067">ATP-binding</keyword>
<dbReference type="PROSITE" id="PS00108">
    <property type="entry name" value="PROTEIN_KINASE_ST"/>
    <property type="match status" value="1"/>
</dbReference>
<dbReference type="SMART" id="SM00220">
    <property type="entry name" value="S_TKc"/>
    <property type="match status" value="1"/>
</dbReference>
<evidence type="ECO:0000256" key="6">
    <source>
        <dbReference type="ARBA" id="ARBA00038999"/>
    </source>
</evidence>
<dbReference type="Gene3D" id="1.10.510.10">
    <property type="entry name" value="Transferase(Phosphotransferase) domain 1"/>
    <property type="match status" value="1"/>
</dbReference>
<dbReference type="InterPro" id="IPR008271">
    <property type="entry name" value="Ser/Thr_kinase_AS"/>
</dbReference>
<protein>
    <recommendedName>
        <fullName evidence="6">mitogen-activated protein kinase kinase</fullName>
        <ecNumber evidence="6">2.7.12.2</ecNumber>
    </recommendedName>
</protein>
<dbReference type="Gene3D" id="3.30.200.20">
    <property type="entry name" value="Phosphorylase Kinase, domain 1"/>
    <property type="match status" value="1"/>
</dbReference>
<dbReference type="GO" id="GO:0004674">
    <property type="term" value="F:protein serine/threonine kinase activity"/>
    <property type="evidence" value="ECO:0007669"/>
    <property type="project" value="UniProtKB-KW"/>
</dbReference>
<dbReference type="PROSITE" id="PS50011">
    <property type="entry name" value="PROTEIN_KINASE_DOM"/>
    <property type="match status" value="1"/>
</dbReference>
<sequence length="227" mass="25326">MKPGLVIDLQSPPIDRTPGSLAPQLTPTEISELISVTTTSSNTADEIKYADADFEFMKELGSGASGSVAKVFCRPTNTIMARKDLFVIVDNEINRKNANRNFKRELKILHRCDFEFIVRSFGAYSAETGVYLVIEYMDLGSLEAVYKTCGPIDQHIGAKIAVRTLSGLLYLQKMEIVHRDIKPPNLLLNRLGQVKIADFGVSKELINTQARIFTGTQMECSKKFVKF</sequence>
<dbReference type="Pfam" id="PF00069">
    <property type="entry name" value="Pkinase"/>
    <property type="match status" value="1"/>
</dbReference>
<evidence type="ECO:0000256" key="10">
    <source>
        <dbReference type="PROSITE-ProRule" id="PRU10141"/>
    </source>
</evidence>
<comment type="catalytic activity">
    <reaction evidence="9">
        <text>L-tyrosyl-[protein] + ATP = O-phospho-L-tyrosyl-[protein] + ADP + H(+)</text>
        <dbReference type="Rhea" id="RHEA:10596"/>
        <dbReference type="Rhea" id="RHEA-COMP:10136"/>
        <dbReference type="Rhea" id="RHEA-COMP:20101"/>
        <dbReference type="ChEBI" id="CHEBI:15378"/>
        <dbReference type="ChEBI" id="CHEBI:30616"/>
        <dbReference type="ChEBI" id="CHEBI:46858"/>
        <dbReference type="ChEBI" id="CHEBI:61978"/>
        <dbReference type="ChEBI" id="CHEBI:456216"/>
        <dbReference type="EC" id="2.7.12.2"/>
    </reaction>
</comment>
<keyword evidence="3 13" id="KW-0418">Kinase</keyword>
<evidence type="ECO:0000259" key="12">
    <source>
        <dbReference type="PROSITE" id="PS50011"/>
    </source>
</evidence>
<evidence type="ECO:0000256" key="11">
    <source>
        <dbReference type="RuleBase" id="RU000304"/>
    </source>
</evidence>
<keyword evidence="2 10" id="KW-0547">Nucleotide-binding</keyword>
<proteinExistence type="inferred from homology"/>
<dbReference type="PANTHER" id="PTHR48013:SF9">
    <property type="entry name" value="DUAL SPECIFICITY MITOGEN-ACTIVATED PROTEIN KINASE KINASE 5"/>
    <property type="match status" value="1"/>
</dbReference>
<evidence type="ECO:0000256" key="4">
    <source>
        <dbReference type="ARBA" id="ARBA00022840"/>
    </source>
</evidence>
<keyword evidence="11" id="KW-0723">Serine/threonine-protein kinase</keyword>
<evidence type="ECO:0000256" key="2">
    <source>
        <dbReference type="ARBA" id="ARBA00022741"/>
    </source>
</evidence>
<feature type="binding site" evidence="10">
    <location>
        <position position="83"/>
    </location>
    <ligand>
        <name>ATP</name>
        <dbReference type="ChEBI" id="CHEBI:30616"/>
    </ligand>
</feature>
<comment type="catalytic activity">
    <reaction evidence="8">
        <text>L-threonyl-[protein] + ATP = O-phospho-L-threonyl-[protein] + ADP + H(+)</text>
        <dbReference type="Rhea" id="RHEA:46608"/>
        <dbReference type="Rhea" id="RHEA-COMP:11060"/>
        <dbReference type="Rhea" id="RHEA-COMP:11605"/>
        <dbReference type="ChEBI" id="CHEBI:15378"/>
        <dbReference type="ChEBI" id="CHEBI:30013"/>
        <dbReference type="ChEBI" id="CHEBI:30616"/>
        <dbReference type="ChEBI" id="CHEBI:61977"/>
        <dbReference type="ChEBI" id="CHEBI:456216"/>
        <dbReference type="EC" id="2.7.12.2"/>
    </reaction>
</comment>
<comment type="caution">
    <text evidence="13">The sequence shown here is derived from an EMBL/GenBank/DDBJ whole genome shotgun (WGS) entry which is preliminary data.</text>
</comment>
<feature type="domain" description="Protein kinase" evidence="12">
    <location>
        <begin position="54"/>
        <end position="227"/>
    </location>
</feature>
<dbReference type="InterPro" id="IPR017441">
    <property type="entry name" value="Protein_kinase_ATP_BS"/>
</dbReference>
<dbReference type="GO" id="GO:0005524">
    <property type="term" value="F:ATP binding"/>
    <property type="evidence" value="ECO:0007669"/>
    <property type="project" value="UniProtKB-UniRule"/>
</dbReference>
<evidence type="ECO:0000256" key="1">
    <source>
        <dbReference type="ARBA" id="ARBA00022679"/>
    </source>
</evidence>
<dbReference type="EC" id="2.7.12.2" evidence="6"/>
<dbReference type="PANTHER" id="PTHR48013">
    <property type="entry name" value="DUAL SPECIFICITY MITOGEN-ACTIVATED PROTEIN KINASE KINASE 5-RELATED"/>
    <property type="match status" value="1"/>
</dbReference>